<keyword evidence="3 6" id="KW-1133">Transmembrane helix</keyword>
<comment type="subcellular location">
    <subcellularLocation>
        <location evidence="1">Membrane</location>
        <topology evidence="1">Multi-pass membrane protein</topology>
    </subcellularLocation>
</comment>
<comment type="similarity">
    <text evidence="5">Belongs to the SAT4 family.</text>
</comment>
<feature type="transmembrane region" description="Helical" evidence="6">
    <location>
        <begin position="16"/>
        <end position="38"/>
    </location>
</feature>
<evidence type="ECO:0000313" key="8">
    <source>
        <dbReference type="EMBL" id="KEQ57503.1"/>
    </source>
</evidence>
<dbReference type="RefSeq" id="XP_040874527.1">
    <property type="nucleotide sequence ID" value="XM_041023917.1"/>
</dbReference>
<dbReference type="InterPro" id="IPR049326">
    <property type="entry name" value="Rhodopsin_dom_fungi"/>
</dbReference>
<dbReference type="PANTHER" id="PTHR33048">
    <property type="entry name" value="PTH11-LIKE INTEGRAL MEMBRANE PROTEIN (AFU_ORTHOLOGUE AFUA_5G11245)"/>
    <property type="match status" value="1"/>
</dbReference>
<evidence type="ECO:0000259" key="7">
    <source>
        <dbReference type="Pfam" id="PF20684"/>
    </source>
</evidence>
<feature type="transmembrane region" description="Helical" evidence="6">
    <location>
        <begin position="134"/>
        <end position="156"/>
    </location>
</feature>
<keyword evidence="2 6" id="KW-0812">Transmembrane</keyword>
<gene>
    <name evidence="8" type="ORF">M437DRAFT_61327</name>
</gene>
<dbReference type="AlphaFoldDB" id="A0A074VAW9"/>
<evidence type="ECO:0000256" key="2">
    <source>
        <dbReference type="ARBA" id="ARBA00022692"/>
    </source>
</evidence>
<evidence type="ECO:0000256" key="4">
    <source>
        <dbReference type="ARBA" id="ARBA00023136"/>
    </source>
</evidence>
<dbReference type="HOGENOM" id="CLU_028200_2_1_1"/>
<protein>
    <recommendedName>
        <fullName evidence="7">Rhodopsin domain-containing protein</fullName>
    </recommendedName>
</protein>
<feature type="transmembrane region" description="Helical" evidence="6">
    <location>
        <begin position="102"/>
        <end position="122"/>
    </location>
</feature>
<dbReference type="GO" id="GO:0016020">
    <property type="term" value="C:membrane"/>
    <property type="evidence" value="ECO:0007669"/>
    <property type="project" value="UniProtKB-SubCell"/>
</dbReference>
<dbReference type="Pfam" id="PF20684">
    <property type="entry name" value="Fung_rhodopsin"/>
    <property type="match status" value="1"/>
</dbReference>
<keyword evidence="4 6" id="KW-0472">Membrane</keyword>
<dbReference type="Proteomes" id="UP000030672">
    <property type="component" value="Unassembled WGS sequence"/>
</dbReference>
<evidence type="ECO:0000313" key="9">
    <source>
        <dbReference type="Proteomes" id="UP000030672"/>
    </source>
</evidence>
<feature type="transmembrane region" description="Helical" evidence="6">
    <location>
        <begin position="178"/>
        <end position="201"/>
    </location>
</feature>
<feature type="transmembrane region" description="Helical" evidence="6">
    <location>
        <begin position="50"/>
        <end position="71"/>
    </location>
</feature>
<accession>A0A074VAW9</accession>
<sequence>MWVQHASTETNQRSRYPMLICVCSVMVLTMIAVVALRAYDRAHRARHFRLDDWTTFTSAATTVIYAVLAVYQTRLGLGLPLELRPIEDLHKFTLLNYAGRPIYVAALMTFKIGVCLGALRMLDRSNGKAIQQTVIRTAILIIVLSHVAIALALMSYCRPVRKAWNPHIKGKCLSVGPLFYGTAAATILCDLIAFSMPVTALHTIKNVDPKIIPRSTVDSKKTLRLIVSLFFGFFTTICSVVRTIQIREVVETGDSTMLILWGVIEACVGV</sequence>
<feature type="domain" description="Rhodopsin" evidence="7">
    <location>
        <begin position="36"/>
        <end position="270"/>
    </location>
</feature>
<dbReference type="PANTHER" id="PTHR33048:SF146">
    <property type="entry name" value="INTEGRAL MEMBRANE PROTEIN"/>
    <property type="match status" value="1"/>
</dbReference>
<proteinExistence type="inferred from homology"/>
<keyword evidence="9" id="KW-1185">Reference proteome</keyword>
<evidence type="ECO:0000256" key="6">
    <source>
        <dbReference type="SAM" id="Phobius"/>
    </source>
</evidence>
<dbReference type="EMBL" id="KL584907">
    <property type="protein sequence ID" value="KEQ57503.1"/>
    <property type="molecule type" value="Genomic_DNA"/>
</dbReference>
<reference evidence="8 9" key="1">
    <citation type="journal article" date="2014" name="BMC Genomics">
        <title>Genome sequencing of four Aureobasidium pullulans varieties: biotechnological potential, stress tolerance, and description of new species.</title>
        <authorList>
            <person name="Gostin Ar C."/>
            <person name="Ohm R.A."/>
            <person name="Kogej T."/>
            <person name="Sonjak S."/>
            <person name="Turk M."/>
            <person name="Zajc J."/>
            <person name="Zalar P."/>
            <person name="Grube M."/>
            <person name="Sun H."/>
            <person name="Han J."/>
            <person name="Sharma A."/>
            <person name="Chiniquy J."/>
            <person name="Ngan C.Y."/>
            <person name="Lipzen A."/>
            <person name="Barry K."/>
            <person name="Grigoriev I.V."/>
            <person name="Gunde-Cimerman N."/>
        </authorList>
    </citation>
    <scope>NUCLEOTIDE SEQUENCE [LARGE SCALE GENOMIC DNA]</scope>
    <source>
        <strain evidence="8 9">CBS 110374</strain>
    </source>
</reference>
<dbReference type="GeneID" id="63917290"/>
<organism evidence="8 9">
    <name type="scientific">Aureobasidium melanogenum (strain CBS 110374)</name>
    <name type="common">Aureobasidium pullulans var. melanogenum</name>
    <dbReference type="NCBI Taxonomy" id="1043003"/>
    <lineage>
        <taxon>Eukaryota</taxon>
        <taxon>Fungi</taxon>
        <taxon>Dikarya</taxon>
        <taxon>Ascomycota</taxon>
        <taxon>Pezizomycotina</taxon>
        <taxon>Dothideomycetes</taxon>
        <taxon>Dothideomycetidae</taxon>
        <taxon>Dothideales</taxon>
        <taxon>Saccotheciaceae</taxon>
        <taxon>Aureobasidium</taxon>
    </lineage>
</organism>
<feature type="transmembrane region" description="Helical" evidence="6">
    <location>
        <begin position="222"/>
        <end position="244"/>
    </location>
</feature>
<evidence type="ECO:0000256" key="5">
    <source>
        <dbReference type="ARBA" id="ARBA00038359"/>
    </source>
</evidence>
<dbReference type="InterPro" id="IPR052337">
    <property type="entry name" value="SAT4-like"/>
</dbReference>
<evidence type="ECO:0000256" key="3">
    <source>
        <dbReference type="ARBA" id="ARBA00022989"/>
    </source>
</evidence>
<name>A0A074VAW9_AURM1</name>
<evidence type="ECO:0000256" key="1">
    <source>
        <dbReference type="ARBA" id="ARBA00004141"/>
    </source>
</evidence>